<dbReference type="Proteomes" id="UP000240572">
    <property type="component" value="Unassembled WGS sequence"/>
</dbReference>
<keyword evidence="13" id="KW-0411">Iron-sulfur</keyword>
<gene>
    <name evidence="19" type="ORF">B0I18_102139</name>
</gene>
<evidence type="ECO:0000256" key="1">
    <source>
        <dbReference type="ARBA" id="ARBA00000085"/>
    </source>
</evidence>
<evidence type="ECO:0000256" key="14">
    <source>
        <dbReference type="ARBA" id="ARBA00024827"/>
    </source>
</evidence>
<evidence type="ECO:0000256" key="17">
    <source>
        <dbReference type="SAM" id="Phobius"/>
    </source>
</evidence>
<dbReference type="EC" id="2.7.13.3" evidence="4"/>
<evidence type="ECO:0000256" key="7">
    <source>
        <dbReference type="ARBA" id="ARBA00022490"/>
    </source>
</evidence>
<dbReference type="GO" id="GO:0016020">
    <property type="term" value="C:membrane"/>
    <property type="evidence" value="ECO:0007669"/>
    <property type="project" value="InterPro"/>
</dbReference>
<dbReference type="InterPro" id="IPR005467">
    <property type="entry name" value="His_kinase_dom"/>
</dbReference>
<comment type="cofactor">
    <cofactor evidence="2">
        <name>[4Fe-4S] cluster</name>
        <dbReference type="ChEBI" id="CHEBI:49883"/>
    </cofactor>
</comment>
<protein>
    <recommendedName>
        <fullName evidence="5">Oxygen sensor histidine kinase NreB</fullName>
        <ecNumber evidence="4">2.7.13.3</ecNumber>
    </recommendedName>
    <alternativeName>
        <fullName evidence="15">Nitrogen regulation protein B</fullName>
    </alternativeName>
</protein>
<dbReference type="Gene3D" id="1.20.5.1930">
    <property type="match status" value="1"/>
</dbReference>
<dbReference type="PANTHER" id="PTHR24421:SF59">
    <property type="entry name" value="OXYGEN SENSOR HISTIDINE KINASE NREB"/>
    <property type="match status" value="1"/>
</dbReference>
<dbReference type="GO" id="GO:0051539">
    <property type="term" value="F:4 iron, 4 sulfur cluster binding"/>
    <property type="evidence" value="ECO:0007669"/>
    <property type="project" value="UniProtKB-KW"/>
</dbReference>
<keyword evidence="10 19" id="KW-0418">Kinase</keyword>
<dbReference type="SUPFAM" id="SSF55874">
    <property type="entry name" value="ATPase domain of HSP90 chaperone/DNA topoisomerase II/histidine kinase"/>
    <property type="match status" value="1"/>
</dbReference>
<feature type="transmembrane region" description="Helical" evidence="17">
    <location>
        <begin position="380"/>
        <end position="403"/>
    </location>
</feature>
<keyword evidence="17" id="KW-0472">Membrane</keyword>
<dbReference type="Gene3D" id="3.30.565.10">
    <property type="entry name" value="Histidine kinase-like ATPase, C-terminal domain"/>
    <property type="match status" value="1"/>
</dbReference>
<dbReference type="PANTHER" id="PTHR24421">
    <property type="entry name" value="NITRATE/NITRITE SENSOR PROTEIN NARX-RELATED"/>
    <property type="match status" value="1"/>
</dbReference>
<evidence type="ECO:0000313" key="20">
    <source>
        <dbReference type="Proteomes" id="UP000240572"/>
    </source>
</evidence>
<dbReference type="InterPro" id="IPR003594">
    <property type="entry name" value="HATPase_dom"/>
</dbReference>
<name>A0A2P8D7K3_9BACT</name>
<evidence type="ECO:0000256" key="2">
    <source>
        <dbReference type="ARBA" id="ARBA00001966"/>
    </source>
</evidence>
<dbReference type="GO" id="GO:0046872">
    <property type="term" value="F:metal ion binding"/>
    <property type="evidence" value="ECO:0007669"/>
    <property type="project" value="UniProtKB-KW"/>
</dbReference>
<dbReference type="InterPro" id="IPR004358">
    <property type="entry name" value="Sig_transdc_His_kin-like_C"/>
</dbReference>
<keyword evidence="9" id="KW-0479">Metal-binding</keyword>
<keyword evidence="16" id="KW-0175">Coiled coil</keyword>
<sequence length="629" mass="71167">MQLAAQEQKSISTGRARWSADTAMISAYIRRADSLQTLVDTDSLFVLYQEASKLSRQIGYDRATVYTLCKMGDIYFNHKKKFTQSKLTLYQALPSLPRLSFKDQQRFVPMTYNLLANALYMNGQNDSAIHYYSLALNAMKNMAVDNPKMLVEIYGNMGAVLSASRQYTKGIEYLKKALVSPGVDSSDLAKNYGNLGALYANFLNDMDSATYWWQHAITIYKARSAKKELQSIYANIGTGWVLPAHQDIDKAQRYFDSAIATDPTAINSNITLIQGLCGTNYYRGNYGEAIRYALQSLDIATVNGDREKEQYAYWALSYSYAHLGDTQKAHQYQRRLSFLEDSLHDEKIMKSISESESKYRLFEKNNELAENKARLYRQRLWLTASLGGGIILAGALLGIIFYARQRQRLQAGRLRNMEQQQQIDQLRVKMEAEENERARIARELHDGLGVLLSAAKINHHLLGKTASTDLSHNTAYRESGEIITQIYGELRSVTQNLIPDYIAHKSLEDALSVLIAKVDAPGFRVGLQAYGERREIHPEISFAIYRAIEEIVNNAIKHSGGTELMIQLLYHNDQLHITTEDDGKGFDAQKNYLGMGLNNITRRIEKTGGYITLSAMQGKGTMYSMEIPY</sequence>
<keyword evidence="17" id="KW-0812">Transmembrane</keyword>
<reference evidence="19 20" key="1">
    <citation type="submission" date="2018-03" db="EMBL/GenBank/DDBJ databases">
        <title>Genomic Encyclopedia of Type Strains, Phase III (KMG-III): the genomes of soil and plant-associated and newly described type strains.</title>
        <authorList>
            <person name="Whitman W."/>
        </authorList>
    </citation>
    <scope>NUCLEOTIDE SEQUENCE [LARGE SCALE GENOMIC DNA]</scope>
    <source>
        <strain evidence="19 20">CGMCC 1.12700</strain>
    </source>
</reference>
<keyword evidence="7" id="KW-0963">Cytoplasm</keyword>
<dbReference type="InterPro" id="IPR050482">
    <property type="entry name" value="Sensor_HK_TwoCompSys"/>
</dbReference>
<dbReference type="InterPro" id="IPR036890">
    <property type="entry name" value="HATPase_C_sf"/>
</dbReference>
<evidence type="ECO:0000259" key="18">
    <source>
        <dbReference type="PROSITE" id="PS50109"/>
    </source>
</evidence>
<feature type="domain" description="Histidine kinase" evidence="18">
    <location>
        <begin position="544"/>
        <end position="629"/>
    </location>
</feature>
<keyword evidence="8" id="KW-0808">Transferase</keyword>
<evidence type="ECO:0000313" key="19">
    <source>
        <dbReference type="EMBL" id="PSK93169.1"/>
    </source>
</evidence>
<feature type="coiled-coil region" evidence="16">
    <location>
        <begin position="416"/>
        <end position="443"/>
    </location>
</feature>
<dbReference type="SUPFAM" id="SSF81901">
    <property type="entry name" value="HCP-like"/>
    <property type="match status" value="1"/>
</dbReference>
<comment type="function">
    <text evidence="14">Member of the two-component regulatory system NreB/NreC involved in the control of dissimilatory nitrate/nitrite reduction in response to oxygen. NreB functions as a direct oxygen sensor histidine kinase which is autophosphorylated, in the absence of oxygen, probably at the conserved histidine residue, and transfers its phosphate group probably to a conserved aspartate residue of NreC. NreB/NreC activates the expression of the nitrate (narGHJI) and nitrite (nir) reductase operons, as well as the putative nitrate transporter gene narT.</text>
</comment>
<dbReference type="SMART" id="SM00028">
    <property type="entry name" value="TPR"/>
    <property type="match status" value="2"/>
</dbReference>
<evidence type="ECO:0000256" key="10">
    <source>
        <dbReference type="ARBA" id="ARBA00022777"/>
    </source>
</evidence>
<comment type="subcellular location">
    <subcellularLocation>
        <location evidence="3">Cytoplasm</location>
    </subcellularLocation>
</comment>
<proteinExistence type="predicted"/>
<keyword evidence="17" id="KW-1133">Transmembrane helix</keyword>
<dbReference type="GO" id="GO:0000155">
    <property type="term" value="F:phosphorelay sensor kinase activity"/>
    <property type="evidence" value="ECO:0007669"/>
    <property type="project" value="InterPro"/>
</dbReference>
<evidence type="ECO:0000256" key="3">
    <source>
        <dbReference type="ARBA" id="ARBA00004496"/>
    </source>
</evidence>
<accession>A0A2P8D7K3</accession>
<dbReference type="GO" id="GO:0005737">
    <property type="term" value="C:cytoplasm"/>
    <property type="evidence" value="ECO:0007669"/>
    <property type="project" value="UniProtKB-SubCell"/>
</dbReference>
<keyword evidence="11" id="KW-0408">Iron</keyword>
<dbReference type="AlphaFoldDB" id="A0A2P8D7K3"/>
<evidence type="ECO:0000256" key="8">
    <source>
        <dbReference type="ARBA" id="ARBA00022679"/>
    </source>
</evidence>
<evidence type="ECO:0000256" key="6">
    <source>
        <dbReference type="ARBA" id="ARBA00022485"/>
    </source>
</evidence>
<dbReference type="InterPro" id="IPR011990">
    <property type="entry name" value="TPR-like_helical_dom_sf"/>
</dbReference>
<dbReference type="PROSITE" id="PS50109">
    <property type="entry name" value="HIS_KIN"/>
    <property type="match status" value="1"/>
</dbReference>
<evidence type="ECO:0000256" key="9">
    <source>
        <dbReference type="ARBA" id="ARBA00022723"/>
    </source>
</evidence>
<keyword evidence="12" id="KW-0902">Two-component regulatory system</keyword>
<evidence type="ECO:0000256" key="16">
    <source>
        <dbReference type="SAM" id="Coils"/>
    </source>
</evidence>
<feature type="coiled-coil region" evidence="16">
    <location>
        <begin position="352"/>
        <end position="379"/>
    </location>
</feature>
<evidence type="ECO:0000256" key="15">
    <source>
        <dbReference type="ARBA" id="ARBA00030800"/>
    </source>
</evidence>
<dbReference type="PRINTS" id="PR00344">
    <property type="entry name" value="BCTRLSENSOR"/>
</dbReference>
<dbReference type="Pfam" id="PF02518">
    <property type="entry name" value="HATPase_c"/>
    <property type="match status" value="1"/>
</dbReference>
<dbReference type="InterPro" id="IPR019734">
    <property type="entry name" value="TPR_rpt"/>
</dbReference>
<evidence type="ECO:0000256" key="4">
    <source>
        <dbReference type="ARBA" id="ARBA00012438"/>
    </source>
</evidence>
<keyword evidence="6" id="KW-0004">4Fe-4S</keyword>
<organism evidence="19 20">
    <name type="scientific">Taibaiella chishuiensis</name>
    <dbReference type="NCBI Taxonomy" id="1434707"/>
    <lineage>
        <taxon>Bacteria</taxon>
        <taxon>Pseudomonadati</taxon>
        <taxon>Bacteroidota</taxon>
        <taxon>Chitinophagia</taxon>
        <taxon>Chitinophagales</taxon>
        <taxon>Chitinophagaceae</taxon>
        <taxon>Taibaiella</taxon>
    </lineage>
</organism>
<comment type="caution">
    <text evidence="19">The sequence shown here is derived from an EMBL/GenBank/DDBJ whole genome shotgun (WGS) entry which is preliminary data.</text>
</comment>
<dbReference type="InterPro" id="IPR011712">
    <property type="entry name" value="Sig_transdc_His_kin_sub3_dim/P"/>
</dbReference>
<keyword evidence="20" id="KW-1185">Reference proteome</keyword>
<dbReference type="EMBL" id="PYGD01000002">
    <property type="protein sequence ID" value="PSK93169.1"/>
    <property type="molecule type" value="Genomic_DNA"/>
</dbReference>
<dbReference type="GO" id="GO:0046983">
    <property type="term" value="F:protein dimerization activity"/>
    <property type="evidence" value="ECO:0007669"/>
    <property type="project" value="InterPro"/>
</dbReference>
<evidence type="ECO:0000256" key="13">
    <source>
        <dbReference type="ARBA" id="ARBA00023014"/>
    </source>
</evidence>
<dbReference type="Gene3D" id="1.25.40.10">
    <property type="entry name" value="Tetratricopeptide repeat domain"/>
    <property type="match status" value="3"/>
</dbReference>
<evidence type="ECO:0000256" key="12">
    <source>
        <dbReference type="ARBA" id="ARBA00023012"/>
    </source>
</evidence>
<dbReference type="Pfam" id="PF07730">
    <property type="entry name" value="HisKA_3"/>
    <property type="match status" value="1"/>
</dbReference>
<evidence type="ECO:0000256" key="11">
    <source>
        <dbReference type="ARBA" id="ARBA00023004"/>
    </source>
</evidence>
<evidence type="ECO:0000256" key="5">
    <source>
        <dbReference type="ARBA" id="ARBA00017322"/>
    </source>
</evidence>
<comment type="catalytic activity">
    <reaction evidence="1">
        <text>ATP + protein L-histidine = ADP + protein N-phospho-L-histidine.</text>
        <dbReference type="EC" id="2.7.13.3"/>
    </reaction>
</comment>
<dbReference type="CDD" id="cd16917">
    <property type="entry name" value="HATPase_UhpB-NarQ-NarX-like"/>
    <property type="match status" value="1"/>
</dbReference>
<dbReference type="RefSeq" id="WP_181358380.1">
    <property type="nucleotide sequence ID" value="NZ_PYGD01000002.1"/>
</dbReference>